<dbReference type="GO" id="GO:0046872">
    <property type="term" value="F:metal ion binding"/>
    <property type="evidence" value="ECO:0007669"/>
    <property type="project" value="TreeGrafter"/>
</dbReference>
<evidence type="ECO:0000256" key="2">
    <source>
        <dbReference type="ARBA" id="ARBA00023186"/>
    </source>
</evidence>
<dbReference type="NCBIfam" id="NF001534">
    <property type="entry name" value="PRK00364.2-5"/>
    <property type="match status" value="1"/>
</dbReference>
<dbReference type="SUPFAM" id="SSF50129">
    <property type="entry name" value="GroES-like"/>
    <property type="match status" value="1"/>
</dbReference>
<dbReference type="InterPro" id="IPR037124">
    <property type="entry name" value="Chaperonin_GroES_sf"/>
</dbReference>
<dbReference type="Pfam" id="PF00166">
    <property type="entry name" value="Cpn10"/>
    <property type="match status" value="1"/>
</dbReference>
<dbReference type="AlphaFoldDB" id="A0A212QZS1"/>
<dbReference type="OrthoDB" id="9806791at2"/>
<dbReference type="RefSeq" id="WP_088571186.1">
    <property type="nucleotide sequence ID" value="NZ_FYEK01000027.1"/>
</dbReference>
<sequence>MAELKLRPLADRVVVEPIEREEMTPSGIILPETAKERPQEGRVIAVGPGRVDESGKRVPMEVKVGDRVLFAKYAGTEFKVDTTKKLLILKESDILAIIEE</sequence>
<dbReference type="GO" id="GO:0005737">
    <property type="term" value="C:cytoplasm"/>
    <property type="evidence" value="ECO:0007669"/>
    <property type="project" value="UniProtKB-SubCell"/>
</dbReference>
<dbReference type="GO" id="GO:0051082">
    <property type="term" value="F:unfolded protein binding"/>
    <property type="evidence" value="ECO:0007669"/>
    <property type="project" value="TreeGrafter"/>
</dbReference>
<comment type="subcellular location">
    <subcellularLocation>
        <location evidence="3">Cytoplasm</location>
    </subcellularLocation>
</comment>
<dbReference type="Gene3D" id="2.30.33.40">
    <property type="entry name" value="GroES chaperonin"/>
    <property type="match status" value="1"/>
</dbReference>
<comment type="similarity">
    <text evidence="1 3 4">Belongs to the GroES chaperonin family.</text>
</comment>
<dbReference type="PANTHER" id="PTHR10772">
    <property type="entry name" value="10 KDA HEAT SHOCK PROTEIN"/>
    <property type="match status" value="1"/>
</dbReference>
<evidence type="ECO:0000256" key="4">
    <source>
        <dbReference type="RuleBase" id="RU000535"/>
    </source>
</evidence>
<dbReference type="InterPro" id="IPR011032">
    <property type="entry name" value="GroES-like_sf"/>
</dbReference>
<protein>
    <recommendedName>
        <fullName evidence="3">Co-chaperonin GroES</fullName>
    </recommendedName>
    <alternativeName>
        <fullName evidence="3">10 kDa chaperonin</fullName>
    </alternativeName>
    <alternativeName>
        <fullName evidence="3">Chaperonin-10</fullName>
        <shortName evidence="3">Cpn10</shortName>
    </alternativeName>
</protein>
<keyword evidence="6" id="KW-1185">Reference proteome</keyword>
<dbReference type="GO" id="GO:0044183">
    <property type="term" value="F:protein folding chaperone"/>
    <property type="evidence" value="ECO:0007669"/>
    <property type="project" value="InterPro"/>
</dbReference>
<dbReference type="CDD" id="cd00320">
    <property type="entry name" value="cpn10"/>
    <property type="match status" value="1"/>
</dbReference>
<comment type="function">
    <text evidence="3 4">Together with the chaperonin GroEL, plays an essential role in assisting protein folding. The GroEL-GroES system forms a nano-cage that allows encapsulation of the non-native substrate proteins and provides a physical environment optimized to promote and accelerate protein folding. GroES binds to the apical surface of the GroEL ring, thereby capping the opening of the GroEL channel.</text>
</comment>
<dbReference type="PRINTS" id="PR00297">
    <property type="entry name" value="CHAPERONIN10"/>
</dbReference>
<comment type="subunit">
    <text evidence="3">Heptamer of 7 subunits arranged in a ring. Interacts with the chaperonin GroEL.</text>
</comment>
<dbReference type="GO" id="GO:0005524">
    <property type="term" value="F:ATP binding"/>
    <property type="evidence" value="ECO:0007669"/>
    <property type="project" value="InterPro"/>
</dbReference>
<evidence type="ECO:0000256" key="3">
    <source>
        <dbReference type="HAMAP-Rule" id="MF_00580"/>
    </source>
</evidence>
<evidence type="ECO:0000256" key="1">
    <source>
        <dbReference type="ARBA" id="ARBA00006975"/>
    </source>
</evidence>
<dbReference type="NCBIfam" id="NF001531">
    <property type="entry name" value="PRK00364.2-2"/>
    <property type="match status" value="1"/>
</dbReference>
<gene>
    <name evidence="3" type="primary">groES</name>
    <name evidence="3" type="synonym">groS</name>
    <name evidence="5" type="ORF">SAMN02746019_00009420</name>
</gene>
<organism evidence="5 6">
    <name type="scientific">Thermoflexus hugenholtzii JAD2</name>
    <dbReference type="NCBI Taxonomy" id="877466"/>
    <lineage>
        <taxon>Bacteria</taxon>
        <taxon>Bacillati</taxon>
        <taxon>Chloroflexota</taxon>
        <taxon>Thermoflexia</taxon>
        <taxon>Thermoflexales</taxon>
        <taxon>Thermoflexaceae</taxon>
        <taxon>Thermoflexus</taxon>
    </lineage>
</organism>
<dbReference type="NCBIfam" id="NF001533">
    <property type="entry name" value="PRK00364.2-4"/>
    <property type="match status" value="1"/>
</dbReference>
<dbReference type="FunFam" id="2.30.33.40:FF:000001">
    <property type="entry name" value="10 kDa chaperonin"/>
    <property type="match status" value="1"/>
</dbReference>
<name>A0A212QZS1_9CHLR</name>
<dbReference type="HAMAP" id="MF_00580">
    <property type="entry name" value="CH10"/>
    <property type="match status" value="1"/>
</dbReference>
<dbReference type="InParanoid" id="A0A212QZS1"/>
<dbReference type="EMBL" id="FYEK01000027">
    <property type="protein sequence ID" value="SNB65186.1"/>
    <property type="molecule type" value="Genomic_DNA"/>
</dbReference>
<dbReference type="FunCoup" id="A0A212QZS1">
    <property type="interactions" value="384"/>
</dbReference>
<dbReference type="SMART" id="SM00883">
    <property type="entry name" value="Cpn10"/>
    <property type="match status" value="1"/>
</dbReference>
<dbReference type="PANTHER" id="PTHR10772:SF58">
    <property type="entry name" value="CO-CHAPERONIN GROES"/>
    <property type="match status" value="1"/>
</dbReference>
<keyword evidence="2 3" id="KW-0143">Chaperone</keyword>
<evidence type="ECO:0000313" key="6">
    <source>
        <dbReference type="Proteomes" id="UP000197025"/>
    </source>
</evidence>
<dbReference type="NCBIfam" id="NF001527">
    <property type="entry name" value="PRK00364.1-2"/>
    <property type="match status" value="1"/>
</dbReference>
<keyword evidence="3" id="KW-0963">Cytoplasm</keyword>
<accession>A0A212QZS1</accession>
<dbReference type="InterPro" id="IPR018369">
    <property type="entry name" value="Chaprnonin_Cpn10_CS"/>
</dbReference>
<evidence type="ECO:0000313" key="5">
    <source>
        <dbReference type="EMBL" id="SNB65186.1"/>
    </source>
</evidence>
<dbReference type="Proteomes" id="UP000197025">
    <property type="component" value="Unassembled WGS sequence"/>
</dbReference>
<dbReference type="PROSITE" id="PS00681">
    <property type="entry name" value="CHAPERONINS_CPN10"/>
    <property type="match status" value="1"/>
</dbReference>
<dbReference type="InterPro" id="IPR020818">
    <property type="entry name" value="Chaperonin_GroES"/>
</dbReference>
<reference evidence="6" key="1">
    <citation type="submission" date="2017-06" db="EMBL/GenBank/DDBJ databases">
        <authorList>
            <person name="Varghese N."/>
            <person name="Submissions S."/>
        </authorList>
    </citation>
    <scope>NUCLEOTIDE SEQUENCE [LARGE SCALE GENOMIC DNA]</scope>
    <source>
        <strain evidence="6">JAD2</strain>
    </source>
</reference>
<proteinExistence type="inferred from homology"/>
<dbReference type="GO" id="GO:0051087">
    <property type="term" value="F:protein-folding chaperone binding"/>
    <property type="evidence" value="ECO:0007669"/>
    <property type="project" value="TreeGrafter"/>
</dbReference>